<evidence type="ECO:0000256" key="5">
    <source>
        <dbReference type="ARBA" id="ARBA00023133"/>
    </source>
</evidence>
<comment type="catalytic activity">
    <reaction evidence="9 10">
        <text>2 5-aminolevulinate = porphobilinogen + 2 H2O + H(+)</text>
        <dbReference type="Rhea" id="RHEA:24064"/>
        <dbReference type="ChEBI" id="CHEBI:15377"/>
        <dbReference type="ChEBI" id="CHEBI:15378"/>
        <dbReference type="ChEBI" id="CHEBI:58126"/>
        <dbReference type="ChEBI" id="CHEBI:356416"/>
        <dbReference type="EC" id="4.2.1.24"/>
    </reaction>
</comment>
<keyword evidence="14" id="KW-1185">Reference proteome</keyword>
<dbReference type="PRINTS" id="PR00144">
    <property type="entry name" value="DALDHYDRTASE"/>
</dbReference>
<evidence type="ECO:0000256" key="9">
    <source>
        <dbReference type="ARBA" id="ARBA00047651"/>
    </source>
</evidence>
<comment type="pathway">
    <text evidence="1">Porphyrin-containing compound metabolism; protoporphyrin-IX biosynthesis; coproporphyrinogen-III from 5-aminolevulinate: step 1/4.</text>
</comment>
<gene>
    <name evidence="13" type="ORF">Gasu_54890</name>
</gene>
<evidence type="ECO:0000256" key="7">
    <source>
        <dbReference type="ARBA" id="ARBA00023244"/>
    </source>
</evidence>
<evidence type="ECO:0000256" key="4">
    <source>
        <dbReference type="ARBA" id="ARBA00020771"/>
    </source>
</evidence>
<dbReference type="UniPathway" id="UPA00251">
    <property type="reaction ID" value="UER00318"/>
</dbReference>
<evidence type="ECO:0000256" key="3">
    <source>
        <dbReference type="ARBA" id="ARBA00012053"/>
    </source>
</evidence>
<proteinExistence type="inferred from homology"/>
<dbReference type="PANTHER" id="PTHR11458:SF0">
    <property type="entry name" value="DELTA-AMINOLEVULINIC ACID DEHYDRATASE"/>
    <property type="match status" value="1"/>
</dbReference>
<comment type="function">
    <text evidence="8">Catalyzes an early step in the biosynthesis of tetrapyrroles. Binds two molecules of 5-aminolevulinate per subunit, each at a distinct site, and catalyzes their condensation to form porphobilinogen.</text>
</comment>
<dbReference type="NCBIfam" id="NF006762">
    <property type="entry name" value="PRK09283.1"/>
    <property type="match status" value="1"/>
</dbReference>
<evidence type="ECO:0000256" key="2">
    <source>
        <dbReference type="ARBA" id="ARBA00008055"/>
    </source>
</evidence>
<dbReference type="InterPro" id="IPR001731">
    <property type="entry name" value="ALAD"/>
</dbReference>
<evidence type="ECO:0000256" key="10">
    <source>
        <dbReference type="RuleBase" id="RU000515"/>
    </source>
</evidence>
<organism evidence="13 14">
    <name type="scientific">Galdieria sulphuraria</name>
    <name type="common">Red alga</name>
    <dbReference type="NCBI Taxonomy" id="130081"/>
    <lineage>
        <taxon>Eukaryota</taxon>
        <taxon>Rhodophyta</taxon>
        <taxon>Bangiophyceae</taxon>
        <taxon>Galdieriales</taxon>
        <taxon>Galdieriaceae</taxon>
        <taxon>Galdieria</taxon>
    </lineage>
</organism>
<dbReference type="Pfam" id="PF00490">
    <property type="entry name" value="ALAD"/>
    <property type="match status" value="1"/>
</dbReference>
<dbReference type="PROSITE" id="PS00169">
    <property type="entry name" value="D_ALA_DEHYDRATASE"/>
    <property type="match status" value="1"/>
</dbReference>
<dbReference type="PANTHER" id="PTHR11458">
    <property type="entry name" value="DELTA-AMINOLEVULINIC ACID DEHYDRATASE"/>
    <property type="match status" value="1"/>
</dbReference>
<dbReference type="GO" id="GO:0008270">
    <property type="term" value="F:zinc ion binding"/>
    <property type="evidence" value="ECO:0007669"/>
    <property type="project" value="TreeGrafter"/>
</dbReference>
<dbReference type="RefSeq" id="XP_005703438.1">
    <property type="nucleotide sequence ID" value="XM_005703381.1"/>
</dbReference>
<evidence type="ECO:0000256" key="8">
    <source>
        <dbReference type="ARBA" id="ARBA00025628"/>
    </source>
</evidence>
<dbReference type="KEGG" id="gsl:Gasu_54890"/>
<dbReference type="GO" id="GO:0005829">
    <property type="term" value="C:cytosol"/>
    <property type="evidence" value="ECO:0007669"/>
    <property type="project" value="TreeGrafter"/>
</dbReference>
<dbReference type="InterPro" id="IPR030656">
    <property type="entry name" value="ALAD_AS"/>
</dbReference>
<dbReference type="GO" id="GO:0004655">
    <property type="term" value="F:porphobilinogen synthase activity"/>
    <property type="evidence" value="ECO:0007669"/>
    <property type="project" value="UniProtKB-EC"/>
</dbReference>
<dbReference type="SMART" id="SM01004">
    <property type="entry name" value="ALAD"/>
    <property type="match status" value="1"/>
</dbReference>
<protein>
    <recommendedName>
        <fullName evidence="4 10">Delta-aminolevulinic acid dehydratase</fullName>
        <ecNumber evidence="3 10">4.2.1.24</ecNumber>
    </recommendedName>
</protein>
<sequence length="417" mass="46961">MWIGSPCWFCGASDKGAHKKLHGSTAKIPWKVDCNRNLKRRGKYRSWVYMTLDQRETKTKQKEDFSKGSLSLPQRPRRNRKSDAIRSLTRETILLPQHLVYPIFIHADSYVKPIPSMPDCQVHSISSMLEQVDMAYRWGVQNVILFPKIDVKLKSNTASECYNPNGLVPQAISEIKSKFPKVMVWTDIALDPYSSMGHDGMVGDIVQGKQKQSVILNDETVQQLCRQALCHAAAGADVVAPSDMMDGRIGAIRMALDEKGYTYVSICSYTAKYASSFYGPFRDALDSAPVDIPGVPKDKKTYQMDPGNALEALREMELDEHEGADMLMVKPGLPYLDIIRLIRENTTLPVVVYQVSGEYAMIKAATQQGWLDEKQCVMESLLCFRRAGANAILTYFAKDAAQWLVEQDDIARKSFLQ</sequence>
<dbReference type="OMA" id="YMDIIWR"/>
<dbReference type="GeneID" id="17085863"/>
<dbReference type="OrthoDB" id="1530at2759"/>
<feature type="region of interest" description="Disordered" evidence="12">
    <location>
        <begin position="59"/>
        <end position="83"/>
    </location>
</feature>
<dbReference type="STRING" id="130081.M2XTE9"/>
<keyword evidence="6 10" id="KW-0456">Lyase</keyword>
<name>M2XTE9_GALSU</name>
<dbReference type="Gramene" id="EME26918">
    <property type="protein sequence ID" value="EME26918"/>
    <property type="gene ID" value="Gasu_54890"/>
</dbReference>
<dbReference type="Proteomes" id="UP000030680">
    <property type="component" value="Unassembled WGS sequence"/>
</dbReference>
<dbReference type="AlphaFoldDB" id="M2XTE9"/>
<dbReference type="InterPro" id="IPR013785">
    <property type="entry name" value="Aldolase_TIM"/>
</dbReference>
<reference evidence="14" key="1">
    <citation type="journal article" date="2013" name="Science">
        <title>Gene transfer from bacteria and archaea facilitated evolution of an extremophilic eukaryote.</title>
        <authorList>
            <person name="Schonknecht G."/>
            <person name="Chen W.H."/>
            <person name="Ternes C.M."/>
            <person name="Barbier G.G."/>
            <person name="Shrestha R.P."/>
            <person name="Stanke M."/>
            <person name="Brautigam A."/>
            <person name="Baker B.J."/>
            <person name="Banfield J.F."/>
            <person name="Garavito R.M."/>
            <person name="Carr K."/>
            <person name="Wilkerson C."/>
            <person name="Rensing S.A."/>
            <person name="Gagneul D."/>
            <person name="Dickenson N.E."/>
            <person name="Oesterhelt C."/>
            <person name="Lercher M.J."/>
            <person name="Weber A.P."/>
        </authorList>
    </citation>
    <scope>NUCLEOTIDE SEQUENCE [LARGE SCALE GENOMIC DNA]</scope>
    <source>
        <strain evidence="14">074W</strain>
    </source>
</reference>
<dbReference type="EMBL" id="KB454540">
    <property type="protein sequence ID" value="EME26918.1"/>
    <property type="molecule type" value="Genomic_DNA"/>
</dbReference>
<evidence type="ECO:0000256" key="6">
    <source>
        <dbReference type="ARBA" id="ARBA00023239"/>
    </source>
</evidence>
<dbReference type="SUPFAM" id="SSF51569">
    <property type="entry name" value="Aldolase"/>
    <property type="match status" value="1"/>
</dbReference>
<accession>M2XTE9</accession>
<dbReference type="eggNOG" id="KOG2794">
    <property type="taxonomic scope" value="Eukaryota"/>
</dbReference>
<keyword evidence="7 10" id="KW-0627">Porphyrin biosynthesis</keyword>
<comment type="similarity">
    <text evidence="2 11">Belongs to the ALAD family.</text>
</comment>
<dbReference type="CDD" id="cd04823">
    <property type="entry name" value="ALAD_PBGS_aspartate_rich"/>
    <property type="match status" value="1"/>
</dbReference>
<dbReference type="Gene3D" id="3.20.20.70">
    <property type="entry name" value="Aldolase class I"/>
    <property type="match status" value="1"/>
</dbReference>
<keyword evidence="5" id="KW-0350">Heme biosynthesis</keyword>
<dbReference type="FunFam" id="3.20.20.70:FF:000019">
    <property type="entry name" value="Delta-aminolevulinic acid dehydratase"/>
    <property type="match status" value="1"/>
</dbReference>
<evidence type="ECO:0000256" key="12">
    <source>
        <dbReference type="SAM" id="MobiDB-lite"/>
    </source>
</evidence>
<evidence type="ECO:0000313" key="14">
    <source>
        <dbReference type="Proteomes" id="UP000030680"/>
    </source>
</evidence>
<evidence type="ECO:0000256" key="11">
    <source>
        <dbReference type="RuleBase" id="RU004161"/>
    </source>
</evidence>
<evidence type="ECO:0000256" key="1">
    <source>
        <dbReference type="ARBA" id="ARBA00004694"/>
    </source>
</evidence>
<evidence type="ECO:0000313" key="13">
    <source>
        <dbReference type="EMBL" id="EME26918.1"/>
    </source>
</evidence>
<dbReference type="GO" id="GO:0006782">
    <property type="term" value="P:protoporphyrinogen IX biosynthetic process"/>
    <property type="evidence" value="ECO:0007669"/>
    <property type="project" value="UniProtKB-UniPathway"/>
</dbReference>
<dbReference type="EC" id="4.2.1.24" evidence="3 10"/>
<comment type="subunit">
    <text evidence="10">Homooctamer.</text>
</comment>